<dbReference type="Pfam" id="PF13460">
    <property type="entry name" value="NAD_binding_10"/>
    <property type="match status" value="1"/>
</dbReference>
<feature type="domain" description="NAD(P)-binding" evidence="2">
    <location>
        <begin position="15"/>
        <end position="96"/>
    </location>
</feature>
<name>A0A9P4XX88_CRYP1</name>
<dbReference type="Proteomes" id="UP000803844">
    <property type="component" value="Unassembled WGS sequence"/>
</dbReference>
<dbReference type="Pfam" id="PF01370">
    <property type="entry name" value="Epimerase"/>
    <property type="match status" value="1"/>
</dbReference>
<dbReference type="AlphaFoldDB" id="A0A9P4XX88"/>
<proteinExistence type="predicted"/>
<evidence type="ECO:0000313" key="3">
    <source>
        <dbReference type="EMBL" id="KAF3762240.1"/>
    </source>
</evidence>
<dbReference type="InterPro" id="IPR016040">
    <property type="entry name" value="NAD(P)-bd_dom"/>
</dbReference>
<dbReference type="InterPro" id="IPR001509">
    <property type="entry name" value="Epimerase_deHydtase"/>
</dbReference>
<dbReference type="GO" id="GO:0004029">
    <property type="term" value="F:aldehyde dehydrogenase (NAD+) activity"/>
    <property type="evidence" value="ECO:0007669"/>
    <property type="project" value="TreeGrafter"/>
</dbReference>
<comment type="caution">
    <text evidence="3">The sequence shown here is derived from an EMBL/GenBank/DDBJ whole genome shotgun (WGS) entry which is preliminary data.</text>
</comment>
<accession>A0A9P4XX88</accession>
<keyword evidence="4" id="KW-1185">Reference proteome</keyword>
<reference evidence="3" key="1">
    <citation type="journal article" date="2020" name="Phytopathology">
        <title>Genome sequence of the chestnut blight fungus Cryphonectria parasitica EP155: A fundamental resource for an archetypical invasive plant pathogen.</title>
        <authorList>
            <person name="Crouch J.A."/>
            <person name="Dawe A."/>
            <person name="Aerts A."/>
            <person name="Barry K."/>
            <person name="Churchill A.C.L."/>
            <person name="Grimwood J."/>
            <person name="Hillman B."/>
            <person name="Milgroom M.G."/>
            <person name="Pangilinan J."/>
            <person name="Smith M."/>
            <person name="Salamov A."/>
            <person name="Schmutz J."/>
            <person name="Yadav J."/>
            <person name="Grigoriev I.V."/>
            <person name="Nuss D."/>
        </authorList>
    </citation>
    <scope>NUCLEOTIDE SEQUENCE</scope>
    <source>
        <strain evidence="3">EP155</strain>
    </source>
</reference>
<sequence length="351" mass="38385">MNPTPFSQKLDNSYVGGDIAHALQQKHPDYDYTYLVRSEERAKLVKSKYPEAKIVYGSLDDSAVIEKAASEADIVIHTANSADDAPSVQAITKGLEAGHTAEKPGYWLHTSGTGELLFRDIAENRYGQPPYPDEKYDDLADIQKILNLSDEAFHRTIDKAVQAANSSPAIRTAIVCPPTIYGTGRGTGNTRSIQVPDLIKFALQNGLVPVVGTGLTEWDHVHVHDLADLFVRLVEAAQDPATAGDAEVFGEQAYYFAEAGVHKWGDVAKWVADELVKQGFMAEPKVETTTIEFLNDQVGFVAATWALNSKSFASRARKHLGWKPTREHLKDSIAEAISVEAKKLGIEPQAA</sequence>
<dbReference type="InterPro" id="IPR036291">
    <property type="entry name" value="NAD(P)-bd_dom_sf"/>
</dbReference>
<dbReference type="SUPFAM" id="SSF51735">
    <property type="entry name" value="NAD(P)-binding Rossmann-fold domains"/>
    <property type="match status" value="1"/>
</dbReference>
<evidence type="ECO:0000259" key="2">
    <source>
        <dbReference type="Pfam" id="PF13460"/>
    </source>
</evidence>
<evidence type="ECO:0000313" key="4">
    <source>
        <dbReference type="Proteomes" id="UP000803844"/>
    </source>
</evidence>
<dbReference type="Gene3D" id="3.40.50.720">
    <property type="entry name" value="NAD(P)-binding Rossmann-like Domain"/>
    <property type="match status" value="1"/>
</dbReference>
<dbReference type="GO" id="GO:0005737">
    <property type="term" value="C:cytoplasm"/>
    <property type="evidence" value="ECO:0007669"/>
    <property type="project" value="TreeGrafter"/>
</dbReference>
<dbReference type="OrthoDB" id="2130169at2759"/>
<evidence type="ECO:0000259" key="1">
    <source>
        <dbReference type="Pfam" id="PF01370"/>
    </source>
</evidence>
<dbReference type="EMBL" id="MU032350">
    <property type="protein sequence ID" value="KAF3762240.1"/>
    <property type="molecule type" value="Genomic_DNA"/>
</dbReference>
<organism evidence="3 4">
    <name type="scientific">Cryphonectria parasitica (strain ATCC 38755 / EP155)</name>
    <dbReference type="NCBI Taxonomy" id="660469"/>
    <lineage>
        <taxon>Eukaryota</taxon>
        <taxon>Fungi</taxon>
        <taxon>Dikarya</taxon>
        <taxon>Ascomycota</taxon>
        <taxon>Pezizomycotina</taxon>
        <taxon>Sordariomycetes</taxon>
        <taxon>Sordariomycetidae</taxon>
        <taxon>Diaporthales</taxon>
        <taxon>Cryphonectriaceae</taxon>
        <taxon>Cryphonectria-Endothia species complex</taxon>
        <taxon>Cryphonectria</taxon>
    </lineage>
</organism>
<protein>
    <submittedName>
        <fullName evidence="3">NAD(P)-binding protein</fullName>
    </submittedName>
</protein>
<dbReference type="RefSeq" id="XP_040773219.1">
    <property type="nucleotide sequence ID" value="XM_040921672.1"/>
</dbReference>
<feature type="domain" description="NAD-dependent epimerase/dehydratase" evidence="1">
    <location>
        <begin position="155"/>
        <end position="238"/>
    </location>
</feature>
<dbReference type="PANTHER" id="PTHR48079">
    <property type="entry name" value="PROTEIN YEEZ"/>
    <property type="match status" value="1"/>
</dbReference>
<gene>
    <name evidence="3" type="ORF">M406DRAFT_341496</name>
</gene>
<dbReference type="InterPro" id="IPR051783">
    <property type="entry name" value="NAD(P)-dependent_oxidoreduct"/>
</dbReference>
<dbReference type="GeneID" id="63838801"/>
<dbReference type="PANTHER" id="PTHR48079:SF6">
    <property type="entry name" value="NAD(P)-BINDING DOMAIN-CONTAINING PROTEIN-RELATED"/>
    <property type="match status" value="1"/>
</dbReference>